<evidence type="ECO:0000313" key="3">
    <source>
        <dbReference type="EMBL" id="CAF0905887.1"/>
    </source>
</evidence>
<feature type="region of interest" description="Disordered" evidence="1">
    <location>
        <begin position="203"/>
        <end position="339"/>
    </location>
</feature>
<evidence type="ECO:0000313" key="5">
    <source>
        <dbReference type="EMBL" id="CAF3685824.1"/>
    </source>
</evidence>
<feature type="compositionally biased region" description="Basic and acidic residues" evidence="1">
    <location>
        <begin position="244"/>
        <end position="253"/>
    </location>
</feature>
<name>A0A813UCR2_9BILA</name>
<keyword evidence="6" id="KW-1185">Reference proteome</keyword>
<dbReference type="Proteomes" id="UP000682733">
    <property type="component" value="Unassembled WGS sequence"/>
</dbReference>
<evidence type="ECO:0000313" key="4">
    <source>
        <dbReference type="EMBL" id="CAF3608391.1"/>
    </source>
</evidence>
<accession>A0A813UCR2</accession>
<dbReference type="Proteomes" id="UP000663829">
    <property type="component" value="Unassembled WGS sequence"/>
</dbReference>
<organism evidence="2 6">
    <name type="scientific">Didymodactylos carnosus</name>
    <dbReference type="NCBI Taxonomy" id="1234261"/>
    <lineage>
        <taxon>Eukaryota</taxon>
        <taxon>Metazoa</taxon>
        <taxon>Spiralia</taxon>
        <taxon>Gnathifera</taxon>
        <taxon>Rotifera</taxon>
        <taxon>Eurotatoria</taxon>
        <taxon>Bdelloidea</taxon>
        <taxon>Philodinida</taxon>
        <taxon>Philodinidae</taxon>
        <taxon>Didymodactylos</taxon>
    </lineage>
</organism>
<feature type="compositionally biased region" description="Basic and acidic residues" evidence="1">
    <location>
        <begin position="213"/>
        <end position="234"/>
    </location>
</feature>
<evidence type="ECO:0000256" key="1">
    <source>
        <dbReference type="SAM" id="MobiDB-lite"/>
    </source>
</evidence>
<evidence type="ECO:0000313" key="2">
    <source>
        <dbReference type="EMBL" id="CAF0821917.1"/>
    </source>
</evidence>
<dbReference type="EMBL" id="CAJNOK010003555">
    <property type="protein sequence ID" value="CAF0905887.1"/>
    <property type="molecule type" value="Genomic_DNA"/>
</dbReference>
<comment type="caution">
    <text evidence="2">The sequence shown here is derived from an EMBL/GenBank/DDBJ whole genome shotgun (WGS) entry which is preliminary data.</text>
</comment>
<dbReference type="AlphaFoldDB" id="A0A813UCR2"/>
<dbReference type="EMBL" id="CAJNOQ010000625">
    <property type="protein sequence ID" value="CAF0821917.1"/>
    <property type="molecule type" value="Genomic_DNA"/>
</dbReference>
<dbReference type="Proteomes" id="UP000677228">
    <property type="component" value="Unassembled WGS sequence"/>
</dbReference>
<gene>
    <name evidence="2" type="ORF">GPM918_LOCUS4591</name>
    <name evidence="3" type="ORF">OVA965_LOCUS9866</name>
    <name evidence="4" type="ORF">SRO942_LOCUS4592</name>
    <name evidence="5" type="ORF">TMI583_LOCUS9862</name>
</gene>
<feature type="compositionally biased region" description="Polar residues" evidence="1">
    <location>
        <begin position="292"/>
        <end position="333"/>
    </location>
</feature>
<dbReference type="EMBL" id="CAJOBC010000625">
    <property type="protein sequence ID" value="CAF3608391.1"/>
    <property type="molecule type" value="Genomic_DNA"/>
</dbReference>
<proteinExistence type="predicted"/>
<sequence length="469" mass="53972">MWNRSRACSMSRILTPVTEQISSQPRYGSSHRLESTKNSISSISPAFEHRQLFDDKQLSSSTYIKPILSENDDDNDSSTMLAETPFFYTFNNSVTNNNERLIRHYDNDEKEIKNTLQMHSDMNNNDESIVEDNCRTLLNSLKEKCGLNKLRQLCSVLKSIDEDYHRLRHSQKSMHTRPSLDIENSSRIDGKFNGYSDKIEIEKIKNHTTTSTRSDHSESESSHTKAFSHEDGRHYPHCHHHTPKSHDSSEKRGFNQYSKYRPCTKPNTSFWMHHRRPKPSILPDYHHHQSHGQHTTKASVRQSSPTTLSPSPNQSTTLLTKSIPTGTPTSTQRRSNEKEILSRQNQILNTDIHSMQSSSSSNSAINISIKPGAMERPNSSPTSSGHEKDKIIRSTFDARIMVPDNMKTQTITKDRNSEEKQTIDFNVSGQVHIYWIPHGLINIEEHLRKWTTLLQNLTAKFVREIEHDL</sequence>
<evidence type="ECO:0000313" key="6">
    <source>
        <dbReference type="Proteomes" id="UP000663829"/>
    </source>
</evidence>
<dbReference type="EMBL" id="CAJOBA010003556">
    <property type="protein sequence ID" value="CAF3685824.1"/>
    <property type="molecule type" value="Genomic_DNA"/>
</dbReference>
<protein>
    <submittedName>
        <fullName evidence="2">Uncharacterized protein</fullName>
    </submittedName>
</protein>
<dbReference type="Proteomes" id="UP000681722">
    <property type="component" value="Unassembled WGS sequence"/>
</dbReference>
<reference evidence="2" key="1">
    <citation type="submission" date="2021-02" db="EMBL/GenBank/DDBJ databases">
        <authorList>
            <person name="Nowell W R."/>
        </authorList>
    </citation>
    <scope>NUCLEOTIDE SEQUENCE</scope>
</reference>